<gene>
    <name evidence="3" type="ORF">K402DRAFT_420041</name>
</gene>
<keyword evidence="4" id="KW-1185">Reference proteome</keyword>
<reference evidence="3" key="1">
    <citation type="journal article" date="2020" name="Stud. Mycol.">
        <title>101 Dothideomycetes genomes: a test case for predicting lifestyles and emergence of pathogens.</title>
        <authorList>
            <person name="Haridas S."/>
            <person name="Albert R."/>
            <person name="Binder M."/>
            <person name="Bloem J."/>
            <person name="Labutti K."/>
            <person name="Salamov A."/>
            <person name="Andreopoulos B."/>
            <person name="Baker S."/>
            <person name="Barry K."/>
            <person name="Bills G."/>
            <person name="Bluhm B."/>
            <person name="Cannon C."/>
            <person name="Castanera R."/>
            <person name="Culley D."/>
            <person name="Daum C."/>
            <person name="Ezra D."/>
            <person name="Gonzalez J."/>
            <person name="Henrissat B."/>
            <person name="Kuo A."/>
            <person name="Liang C."/>
            <person name="Lipzen A."/>
            <person name="Lutzoni F."/>
            <person name="Magnuson J."/>
            <person name="Mondo S."/>
            <person name="Nolan M."/>
            <person name="Ohm R."/>
            <person name="Pangilinan J."/>
            <person name="Park H.-J."/>
            <person name="Ramirez L."/>
            <person name="Alfaro M."/>
            <person name="Sun H."/>
            <person name="Tritt A."/>
            <person name="Yoshinaga Y."/>
            <person name="Zwiers L.-H."/>
            <person name="Turgeon B."/>
            <person name="Goodwin S."/>
            <person name="Spatafora J."/>
            <person name="Crous P."/>
            <person name="Grigoriev I."/>
        </authorList>
    </citation>
    <scope>NUCLEOTIDE SEQUENCE</scope>
    <source>
        <strain evidence="3">CBS 113979</strain>
    </source>
</reference>
<accession>A0A6G1H3N2</accession>
<evidence type="ECO:0000256" key="1">
    <source>
        <dbReference type="SAM" id="MobiDB-lite"/>
    </source>
</evidence>
<feature type="compositionally biased region" description="Basic and acidic residues" evidence="1">
    <location>
        <begin position="408"/>
        <end position="419"/>
    </location>
</feature>
<feature type="region of interest" description="Disordered" evidence="1">
    <location>
        <begin position="1"/>
        <end position="25"/>
    </location>
</feature>
<dbReference type="PROSITE" id="PS50181">
    <property type="entry name" value="FBOX"/>
    <property type="match status" value="1"/>
</dbReference>
<name>A0A6G1H3N2_9PEZI</name>
<sequence length="891" mass="97556">MNPETPSPPHSDASAAEGARERRGRRRIELATLVARFGESRGRTRASLQRVLHSLFSNNLPDTAESEDGSTAAESSSNRSLIISDSTGQLSTTDWTYNAVGRSRCSTHSIEMVSPGTFIFSGPELGESSTRDNMSRHSSLTFSEFSLLTRTIESSSTMCTPSITQQDIDGEAESSTFPNDSIPSDDFPPASIPPPPTKGSLFQSLPAELLQQIYTFLPPHSFNSFRHTCRALLRASLSRTLLELMLKRGGWISSLRHDIKTYNLWTLSSLLSHECLLLPTWNGNGLTPSCGCSTSCSLQKSIKLTGKIDFSELASGYAPAGGQQSGGLLFTASQCGSYLLAAEGCVVYVYRLFGSDLYPLTSIVCPKRVLAMTICASDEQFAVAALLDGRIGVLCDLTVDREPAALRESIRRSSSKGKESVASSSSSFRGRHPDGHPSEAALESAAENLELRGRPSTVSLMGVRVEQNGSIQNRSWNIRTEQARETDPPTIHIESGPRSIYHHVCSDDDAPRSVAICPQRRCVAFGCSAGIELHWVDRLTGAELHRWFPLTSPSDFLYFIPPRVDQDDHYRLRLISSAAHPSQQPAICRRLYAPRNRETQSQSGTGTTSFWGPGMPGRNLNLPITTQAAQGAGLSIQHSDHFRAVPLSDGFHIIYMDPPTEKLWFGCDAAFGSPTRLVRKVMLDAPKEGGVPGLYAVADDLSCGARIVASYGKQLVLFTVPPDVLDYSRRERMAMAKGEEFRHGSSMAWQDWIPRDEERKEWWHEEEAVWPLRITGVPVAEVEGLVDLAVHCSPELTIWAFTLSGQALVWQADAKAEKRNVTERIVDSTGRIVDVFSVDFEGNVVVSNADVDDALKETNTKIKNVGKGLTGDKAVARVVWYGADGEELLVS</sequence>
<dbReference type="CDD" id="cd09917">
    <property type="entry name" value="F-box_SF"/>
    <property type="match status" value="1"/>
</dbReference>
<dbReference type="EMBL" id="ML977151">
    <property type="protein sequence ID" value="KAF1987674.1"/>
    <property type="molecule type" value="Genomic_DNA"/>
</dbReference>
<evidence type="ECO:0000313" key="4">
    <source>
        <dbReference type="Proteomes" id="UP000800041"/>
    </source>
</evidence>
<dbReference type="InterPro" id="IPR001810">
    <property type="entry name" value="F-box_dom"/>
</dbReference>
<proteinExistence type="predicted"/>
<evidence type="ECO:0000259" key="2">
    <source>
        <dbReference type="PROSITE" id="PS50181"/>
    </source>
</evidence>
<feature type="region of interest" description="Disordered" evidence="1">
    <location>
        <begin position="408"/>
        <end position="439"/>
    </location>
</feature>
<feature type="region of interest" description="Disordered" evidence="1">
    <location>
        <begin position="59"/>
        <end position="80"/>
    </location>
</feature>
<dbReference type="InterPro" id="IPR036047">
    <property type="entry name" value="F-box-like_dom_sf"/>
</dbReference>
<protein>
    <recommendedName>
        <fullName evidence="2">F-box domain-containing protein</fullName>
    </recommendedName>
</protein>
<dbReference type="OrthoDB" id="1689567at2759"/>
<dbReference type="SUPFAM" id="SSF81383">
    <property type="entry name" value="F-box domain"/>
    <property type="match status" value="1"/>
</dbReference>
<dbReference type="Proteomes" id="UP000800041">
    <property type="component" value="Unassembled WGS sequence"/>
</dbReference>
<evidence type="ECO:0000313" key="3">
    <source>
        <dbReference type="EMBL" id="KAF1987674.1"/>
    </source>
</evidence>
<organism evidence="3 4">
    <name type="scientific">Aulographum hederae CBS 113979</name>
    <dbReference type="NCBI Taxonomy" id="1176131"/>
    <lineage>
        <taxon>Eukaryota</taxon>
        <taxon>Fungi</taxon>
        <taxon>Dikarya</taxon>
        <taxon>Ascomycota</taxon>
        <taxon>Pezizomycotina</taxon>
        <taxon>Dothideomycetes</taxon>
        <taxon>Pleosporomycetidae</taxon>
        <taxon>Aulographales</taxon>
        <taxon>Aulographaceae</taxon>
    </lineage>
</organism>
<dbReference type="SUPFAM" id="SSF69322">
    <property type="entry name" value="Tricorn protease domain 2"/>
    <property type="match status" value="1"/>
</dbReference>
<feature type="domain" description="F-box" evidence="2">
    <location>
        <begin position="199"/>
        <end position="244"/>
    </location>
</feature>
<dbReference type="AlphaFoldDB" id="A0A6G1H3N2"/>